<dbReference type="PANTHER" id="PTHR40466:SF1">
    <property type="entry name" value="FUNGAL PROTEIN"/>
    <property type="match status" value="1"/>
</dbReference>
<protein>
    <submittedName>
        <fullName evidence="3">Uncharacterized protein</fullName>
    </submittedName>
</protein>
<keyword evidence="2" id="KW-1133">Transmembrane helix</keyword>
<feature type="compositionally biased region" description="Basic and acidic residues" evidence="1">
    <location>
        <begin position="90"/>
        <end position="100"/>
    </location>
</feature>
<feature type="region of interest" description="Disordered" evidence="1">
    <location>
        <begin position="75"/>
        <end position="118"/>
    </location>
</feature>
<evidence type="ECO:0000313" key="4">
    <source>
        <dbReference type="Proteomes" id="UP001056012"/>
    </source>
</evidence>
<keyword evidence="4" id="KW-1185">Reference proteome</keyword>
<gene>
    <name evidence="3" type="ORF">yc1106_09934</name>
</gene>
<dbReference type="PANTHER" id="PTHR40466">
    <property type="entry name" value="EXPRESSED PROTEIN"/>
    <property type="match status" value="1"/>
</dbReference>
<evidence type="ECO:0000313" key="3">
    <source>
        <dbReference type="EMBL" id="USP82660.1"/>
    </source>
</evidence>
<dbReference type="EMBL" id="CP089281">
    <property type="protein sequence ID" value="USP82660.1"/>
    <property type="molecule type" value="Genomic_DNA"/>
</dbReference>
<dbReference type="VEuPathDB" id="FungiDB:yc1106_09934"/>
<evidence type="ECO:0000256" key="2">
    <source>
        <dbReference type="SAM" id="Phobius"/>
    </source>
</evidence>
<dbReference type="OrthoDB" id="3141857at2759"/>
<dbReference type="Proteomes" id="UP001056012">
    <property type="component" value="Chromosome 8"/>
</dbReference>
<organism evidence="3 4">
    <name type="scientific">Curvularia clavata</name>
    <dbReference type="NCBI Taxonomy" id="95742"/>
    <lineage>
        <taxon>Eukaryota</taxon>
        <taxon>Fungi</taxon>
        <taxon>Dikarya</taxon>
        <taxon>Ascomycota</taxon>
        <taxon>Pezizomycotina</taxon>
        <taxon>Dothideomycetes</taxon>
        <taxon>Pleosporomycetidae</taxon>
        <taxon>Pleosporales</taxon>
        <taxon>Pleosporineae</taxon>
        <taxon>Pleosporaceae</taxon>
        <taxon>Curvularia</taxon>
    </lineage>
</organism>
<feature type="transmembrane region" description="Helical" evidence="2">
    <location>
        <begin position="51"/>
        <end position="69"/>
    </location>
</feature>
<evidence type="ECO:0000256" key="1">
    <source>
        <dbReference type="SAM" id="MobiDB-lite"/>
    </source>
</evidence>
<dbReference type="AlphaFoldDB" id="A0A9Q9DY60"/>
<accession>A0A9Q9DY60</accession>
<keyword evidence="2" id="KW-0472">Membrane</keyword>
<proteinExistence type="predicted"/>
<reference evidence="3" key="1">
    <citation type="submission" date="2021-12" db="EMBL/GenBank/DDBJ databases">
        <title>Curvularia clavata genome.</title>
        <authorList>
            <person name="Cao Y."/>
        </authorList>
    </citation>
    <scope>NUCLEOTIDE SEQUENCE</scope>
    <source>
        <strain evidence="3">Yc1106</strain>
    </source>
</reference>
<name>A0A9Q9DY60_CURCL</name>
<keyword evidence="2" id="KW-0812">Transmembrane</keyword>
<feature type="compositionally biased region" description="Polar residues" evidence="1">
    <location>
        <begin position="75"/>
        <end position="84"/>
    </location>
</feature>
<sequence length="149" mass="16268">MSSIIARTAFRAAPRIQPTPAFRRWASAAAEGERQRSKEALKTGAKRDPELYVLLAIMSGIFGLAGWHFSASLARSPTSASSERTVAKASDSEPWKRDGISHSPYQYHPGGDTSVKKDAPSALNVVVIPNVTLPKELHDTYNKWGKDGY</sequence>
<dbReference type="InterPro" id="IPR039965">
    <property type="entry name" value="C3H7.08c"/>
</dbReference>